<dbReference type="GeneID" id="82204885"/>
<dbReference type="Proteomes" id="UP000245622">
    <property type="component" value="Chromosome 1"/>
</dbReference>
<keyword evidence="1" id="KW-0472">Membrane</keyword>
<keyword evidence="1" id="KW-1133">Transmembrane helix</keyword>
<dbReference type="AlphaFoldDB" id="A0A1V1I017"/>
<accession>A0A1V1I017</accession>
<keyword evidence="1" id="KW-0812">Transmembrane</keyword>
<dbReference type="NCBIfam" id="NF037970">
    <property type="entry name" value="vanZ_1"/>
    <property type="match status" value="1"/>
</dbReference>
<feature type="domain" description="VanZ-like" evidence="2">
    <location>
        <begin position="7"/>
        <end position="153"/>
    </location>
</feature>
<feature type="transmembrane region" description="Helical" evidence="1">
    <location>
        <begin position="101"/>
        <end position="121"/>
    </location>
</feature>
<keyword evidence="4" id="KW-1185">Reference proteome</keyword>
<evidence type="ECO:0000256" key="1">
    <source>
        <dbReference type="SAM" id="Phobius"/>
    </source>
</evidence>
<name>A0A1V1I017_9FIRM</name>
<feature type="transmembrane region" description="Helical" evidence="1">
    <location>
        <begin position="141"/>
        <end position="161"/>
    </location>
</feature>
<gene>
    <name evidence="3" type="ORF">CRIB_705</name>
</gene>
<evidence type="ECO:0000259" key="2">
    <source>
        <dbReference type="Pfam" id="PF04892"/>
    </source>
</evidence>
<organism evidence="3 4">
    <name type="scientific">Romboutsia ilealis</name>
    <dbReference type="NCBI Taxonomy" id="1115758"/>
    <lineage>
        <taxon>Bacteria</taxon>
        <taxon>Bacillati</taxon>
        <taxon>Bacillota</taxon>
        <taxon>Clostridia</taxon>
        <taxon>Peptostreptococcales</taxon>
        <taxon>Peptostreptococcaceae</taxon>
        <taxon>Romboutsia</taxon>
    </lineage>
</organism>
<proteinExistence type="predicted"/>
<feature type="transmembrane region" description="Helical" evidence="1">
    <location>
        <begin position="77"/>
        <end position="94"/>
    </location>
</feature>
<dbReference type="InterPro" id="IPR006976">
    <property type="entry name" value="VanZ-like"/>
</dbReference>
<evidence type="ECO:0000313" key="3">
    <source>
        <dbReference type="EMBL" id="CED93457.1"/>
    </source>
</evidence>
<protein>
    <submittedName>
        <fullName evidence="3">VanZ like family</fullName>
    </submittedName>
</protein>
<evidence type="ECO:0000313" key="4">
    <source>
        <dbReference type="Proteomes" id="UP000245622"/>
    </source>
</evidence>
<sequence>MKKLIVIILVVFSLGGMYYFSSQNAQMSGNQSQEVVRIIDKIRDKVTLQDEKLIKIQTNIYDKLKRFGSKSYIVRKMAHFSIYALIGTSLLLFIYEFSKKLVLSSLIAFLLSITYACYDEYRQLSVPGRSGSIKDVFIDSSGALTGIILTFIIISIIKIIVSLLNKKDLSEEEFNN</sequence>
<dbReference type="KEGG" id="ril:CRIB_705"/>
<dbReference type="EMBL" id="LN555523">
    <property type="protein sequence ID" value="CED93457.1"/>
    <property type="molecule type" value="Genomic_DNA"/>
</dbReference>
<reference evidence="3 4" key="1">
    <citation type="submission" date="2014-04" db="EMBL/GenBank/DDBJ databases">
        <authorList>
            <person name="Hornung B.V."/>
        </authorList>
    </citation>
    <scope>NUCLEOTIDE SEQUENCE [LARGE SCALE GENOMIC DNA]</scope>
    <source>
        <strain evidence="3 4">CRIB</strain>
    </source>
</reference>
<dbReference type="RefSeq" id="WP_180703170.1">
    <property type="nucleotide sequence ID" value="NZ_CAJUCR010000001.1"/>
</dbReference>
<dbReference type="Pfam" id="PF04892">
    <property type="entry name" value="VanZ"/>
    <property type="match status" value="1"/>
</dbReference>